<feature type="transmembrane region" description="Helical" evidence="1">
    <location>
        <begin position="109"/>
        <end position="131"/>
    </location>
</feature>
<dbReference type="EMBL" id="JAUSQM010000001">
    <property type="protein sequence ID" value="MDP9821960.1"/>
    <property type="molecule type" value="Genomic_DNA"/>
</dbReference>
<evidence type="ECO:0000313" key="2">
    <source>
        <dbReference type="EMBL" id="MDP9821960.1"/>
    </source>
</evidence>
<feature type="transmembrane region" description="Helical" evidence="1">
    <location>
        <begin position="20"/>
        <end position="37"/>
    </location>
</feature>
<evidence type="ECO:0000313" key="3">
    <source>
        <dbReference type="Proteomes" id="UP001240447"/>
    </source>
</evidence>
<name>A0ABT9NQ36_9ACTN</name>
<gene>
    <name evidence="2" type="ORF">J2S59_001769</name>
</gene>
<protein>
    <submittedName>
        <fullName evidence="2">Uncharacterized protein</fullName>
    </submittedName>
</protein>
<dbReference type="RefSeq" id="WP_068120389.1">
    <property type="nucleotide sequence ID" value="NZ_CCXJ01000266.1"/>
</dbReference>
<proteinExistence type="predicted"/>
<keyword evidence="1" id="KW-0472">Membrane</keyword>
<keyword evidence="3" id="KW-1185">Reference proteome</keyword>
<keyword evidence="1" id="KW-0812">Transmembrane</keyword>
<accession>A0ABT9NQ36</accession>
<comment type="caution">
    <text evidence="2">The sequence shown here is derived from an EMBL/GenBank/DDBJ whole genome shotgun (WGS) entry which is preliminary data.</text>
</comment>
<organism evidence="2 3">
    <name type="scientific">Nocardioides massiliensis</name>
    <dbReference type="NCBI Taxonomy" id="1325935"/>
    <lineage>
        <taxon>Bacteria</taxon>
        <taxon>Bacillati</taxon>
        <taxon>Actinomycetota</taxon>
        <taxon>Actinomycetes</taxon>
        <taxon>Propionibacteriales</taxon>
        <taxon>Nocardioidaceae</taxon>
        <taxon>Nocardioides</taxon>
    </lineage>
</organism>
<sequence>MSWLRFCYASASSRRTTQVAGDLLVLAWVVVAVWLAVSVRDRFGTLADRVREADGATSRLSAGLDDAGDFLGGIPLVGDGVRSPLDRAAEASAGVGASALRSAETTEAVGAWLAVALALVLVVPVLVQYVPSRVRFALTARRTHQVAQSGQLGIDLLGLRALTSLPPHVVAAQVPDAAAGWRRGDGDVVLALARLQLAHAGLDPMGEDLQRDGAR</sequence>
<keyword evidence="1" id="KW-1133">Transmembrane helix</keyword>
<reference evidence="2 3" key="1">
    <citation type="submission" date="2023-07" db="EMBL/GenBank/DDBJ databases">
        <title>Sequencing the genomes of 1000 actinobacteria strains.</title>
        <authorList>
            <person name="Klenk H.-P."/>
        </authorList>
    </citation>
    <scope>NUCLEOTIDE SEQUENCE [LARGE SCALE GENOMIC DNA]</scope>
    <source>
        <strain evidence="2 3">GD13</strain>
    </source>
</reference>
<evidence type="ECO:0000256" key="1">
    <source>
        <dbReference type="SAM" id="Phobius"/>
    </source>
</evidence>
<dbReference type="Proteomes" id="UP001240447">
    <property type="component" value="Unassembled WGS sequence"/>
</dbReference>